<dbReference type="STRING" id="1798533.A2609_01040"/>
<gene>
    <name evidence="1" type="ORF">A2609_01040</name>
</gene>
<reference evidence="1 2" key="1">
    <citation type="journal article" date="2016" name="Nat. Commun.">
        <title>Thousands of microbial genomes shed light on interconnected biogeochemical processes in an aquifer system.</title>
        <authorList>
            <person name="Anantharaman K."/>
            <person name="Brown C.T."/>
            <person name="Hug L.A."/>
            <person name="Sharon I."/>
            <person name="Castelle C.J."/>
            <person name="Probst A.J."/>
            <person name="Thomas B.C."/>
            <person name="Singh A."/>
            <person name="Wilkins M.J."/>
            <person name="Karaoz U."/>
            <person name="Brodie E.L."/>
            <person name="Williams K.H."/>
            <person name="Hubbard S.S."/>
            <person name="Banfield J.F."/>
        </authorList>
    </citation>
    <scope>NUCLEOTIDE SEQUENCE [LARGE SCALE GENOMIC DNA]</scope>
</reference>
<proteinExistence type="predicted"/>
<evidence type="ECO:0000313" key="2">
    <source>
        <dbReference type="Proteomes" id="UP000176867"/>
    </source>
</evidence>
<dbReference type="AlphaFoldDB" id="A0A1F6G6U6"/>
<comment type="caution">
    <text evidence="1">The sequence shown here is derived from an EMBL/GenBank/DDBJ whole genome shotgun (WGS) entry which is preliminary data.</text>
</comment>
<sequence>MAMKNKNKKGFALLVSVIFMSVMLTLGLALSSLGYKQEVLASTAIRSQYAFYAADAGLECALYADQQQNLFEYPPSDPSSAPAMTCDGSVPFSAVKVWSESRWIVTNRLSLDADAHCVDVTIYKYNDSQQATYIFSQGYDVSCSNVAPGGRFVSRGIYSHY</sequence>
<accession>A0A1F6G6U6</accession>
<dbReference type="EMBL" id="MFMU01000004">
    <property type="protein sequence ID" value="OGG93818.1"/>
    <property type="molecule type" value="Genomic_DNA"/>
</dbReference>
<evidence type="ECO:0000313" key="1">
    <source>
        <dbReference type="EMBL" id="OGG93818.1"/>
    </source>
</evidence>
<protein>
    <recommendedName>
        <fullName evidence="3">Type 4 fimbrial biogenesis protein PilX N-terminal domain-containing protein</fullName>
    </recommendedName>
</protein>
<dbReference type="Proteomes" id="UP000176867">
    <property type="component" value="Unassembled WGS sequence"/>
</dbReference>
<evidence type="ECO:0008006" key="3">
    <source>
        <dbReference type="Google" id="ProtNLM"/>
    </source>
</evidence>
<name>A0A1F6G6U6_9BACT</name>
<organism evidence="1 2">
    <name type="scientific">Candidatus Kaiserbacteria bacterium RIFOXYD1_FULL_47_14</name>
    <dbReference type="NCBI Taxonomy" id="1798533"/>
    <lineage>
        <taxon>Bacteria</taxon>
        <taxon>Candidatus Kaiseribacteriota</taxon>
    </lineage>
</organism>